<organism evidence="6 7">
    <name type="scientific">Stylonychia lemnae</name>
    <name type="common">Ciliate</name>
    <dbReference type="NCBI Taxonomy" id="5949"/>
    <lineage>
        <taxon>Eukaryota</taxon>
        <taxon>Sar</taxon>
        <taxon>Alveolata</taxon>
        <taxon>Ciliophora</taxon>
        <taxon>Intramacronucleata</taxon>
        <taxon>Spirotrichea</taxon>
        <taxon>Stichotrichia</taxon>
        <taxon>Sporadotrichida</taxon>
        <taxon>Oxytrichidae</taxon>
        <taxon>Stylonychinae</taxon>
        <taxon>Stylonychia</taxon>
    </lineage>
</organism>
<dbReference type="Gene3D" id="3.10.20.90">
    <property type="entry name" value="Phosphatidylinositol 3-kinase Catalytic Subunit, Chain A, domain 1"/>
    <property type="match status" value="1"/>
</dbReference>
<dbReference type="GO" id="GO:0008380">
    <property type="term" value="P:RNA splicing"/>
    <property type="evidence" value="ECO:0007669"/>
    <property type="project" value="UniProtKB-KW"/>
</dbReference>
<name>A0A078B1S5_STYLE</name>
<dbReference type="PROSITE" id="PS50882">
    <property type="entry name" value="YTH"/>
    <property type="match status" value="1"/>
</dbReference>
<reference evidence="6 7" key="1">
    <citation type="submission" date="2014-06" db="EMBL/GenBank/DDBJ databases">
        <authorList>
            <person name="Swart Estienne"/>
        </authorList>
    </citation>
    <scope>NUCLEOTIDE SEQUENCE [LARGE SCALE GENOMIC DNA]</scope>
    <source>
        <strain evidence="6 7">130c</strain>
    </source>
</reference>
<feature type="domain" description="YTH" evidence="5">
    <location>
        <begin position="298"/>
        <end position="429"/>
    </location>
</feature>
<keyword evidence="2" id="KW-0694">RNA-binding</keyword>
<feature type="compositionally biased region" description="Basic residues" evidence="4">
    <location>
        <begin position="671"/>
        <end position="700"/>
    </location>
</feature>
<protein>
    <submittedName>
        <fullName evidence="6">Yth domain-containing protein 1</fullName>
    </submittedName>
</protein>
<dbReference type="Gene3D" id="3.10.590.10">
    <property type="entry name" value="ph1033 like domains"/>
    <property type="match status" value="1"/>
</dbReference>
<dbReference type="PANTHER" id="PTHR23139">
    <property type="entry name" value="RNA-BINDING PROTEIN"/>
    <property type="match status" value="1"/>
</dbReference>
<evidence type="ECO:0000256" key="1">
    <source>
        <dbReference type="ARBA" id="ARBA00022664"/>
    </source>
</evidence>
<evidence type="ECO:0000313" key="7">
    <source>
        <dbReference type="Proteomes" id="UP000039865"/>
    </source>
</evidence>
<feature type="compositionally biased region" description="Basic and acidic residues" evidence="4">
    <location>
        <begin position="522"/>
        <end position="557"/>
    </location>
</feature>
<dbReference type="InParanoid" id="A0A078B1S5"/>
<keyword evidence="1" id="KW-0507">mRNA processing</keyword>
<evidence type="ECO:0000256" key="4">
    <source>
        <dbReference type="SAM" id="MobiDB-lite"/>
    </source>
</evidence>
<dbReference type="GO" id="GO:0003723">
    <property type="term" value="F:RNA binding"/>
    <property type="evidence" value="ECO:0007669"/>
    <property type="project" value="UniProtKB-KW"/>
</dbReference>
<keyword evidence="3" id="KW-0508">mRNA splicing</keyword>
<evidence type="ECO:0000313" key="6">
    <source>
        <dbReference type="EMBL" id="CDW87243.1"/>
    </source>
</evidence>
<evidence type="ECO:0000259" key="5">
    <source>
        <dbReference type="PROSITE" id="PS50882"/>
    </source>
</evidence>
<dbReference type="Pfam" id="PF04146">
    <property type="entry name" value="YTH"/>
    <property type="match status" value="1"/>
</dbReference>
<proteinExistence type="predicted"/>
<dbReference type="EMBL" id="CCKQ01015430">
    <property type="protein sequence ID" value="CDW87243.1"/>
    <property type="molecule type" value="Genomic_DNA"/>
</dbReference>
<dbReference type="InterPro" id="IPR013083">
    <property type="entry name" value="Znf_RING/FYVE/PHD"/>
</dbReference>
<dbReference type="Gene3D" id="3.30.40.10">
    <property type="entry name" value="Zinc/RING finger domain, C3HC4 (zinc finger)"/>
    <property type="match status" value="1"/>
</dbReference>
<evidence type="ECO:0000256" key="3">
    <source>
        <dbReference type="ARBA" id="ARBA00023187"/>
    </source>
</evidence>
<accession>A0A078B1S5</accession>
<dbReference type="Proteomes" id="UP000039865">
    <property type="component" value="Unassembled WGS sequence"/>
</dbReference>
<dbReference type="AlphaFoldDB" id="A0A078B1S5"/>
<evidence type="ECO:0000256" key="2">
    <source>
        <dbReference type="ARBA" id="ARBA00022884"/>
    </source>
</evidence>
<sequence length="700" mass="82044">MRSSIRIKFQSEAEFDRLPFHSQVVSYDEIKKYLERKKKLVFADKKTDKIVLMDVNRNKEFNEGFIEPDTRLIVMRTPLVTGDPIELTYNPKQTGGTFDKHGGKVRLETKDGQLGDTNEVNIEENKNDEKSIEQDTNLSSLGKEFTCPLPNPHEKKTHLIIDPVILSCCGTTCCLECIVKIFMNIERCPFCYTKLKQSGVKIFPNLPIQRLFNQELIKVYQQLNPEEKERLQKIQAYQRLQEEIVKMPRNIKNPDAQMNEPNPVGPGDDNTELDPIIMNEQKDPAQRKNPLFEMMQNAMFILMKAPNQEFLQKGVLMSEWCFQEKSVKRIKETQVQNILCFVSVKDSGSFQGVFMIQSKDVRPVSEDWIKIYPGQYDGQLDIQWLSFPDLSFTKTQKLTNQQRDNEPLNKFKDGEEVNHELGQQLCKLCVDSEKAQSASNASKMKAEYIKNHRYSKELKKQRELNLQYKSQHVVVLSQEEQEILEKIKPLSQTDKEKANREIKSEDLNIMVYEDIASPTFFSKDKDDRRTRDRRTERESEKKDDKKSKRDEEKDKKPSATITVPIAQAIPTIPTGGMFRPPYGYYQQYYPVAPNMMQPMYGYPNPMMGRPGMMHMPPSGMPMGMQPAIIAPQPEITRRTEDNKRRSRSRNDREREKERERESYRERERDRDRKKHSRRSRSPHSKKREKSRSPRSKHHRR</sequence>
<dbReference type="GO" id="GO:0006397">
    <property type="term" value="P:mRNA processing"/>
    <property type="evidence" value="ECO:0007669"/>
    <property type="project" value="UniProtKB-KW"/>
</dbReference>
<feature type="compositionally biased region" description="Basic and acidic residues" evidence="4">
    <location>
        <begin position="635"/>
        <end position="670"/>
    </location>
</feature>
<dbReference type="InterPro" id="IPR007275">
    <property type="entry name" value="YTH_domain"/>
</dbReference>
<feature type="region of interest" description="Disordered" evidence="4">
    <location>
        <begin position="521"/>
        <end position="562"/>
    </location>
</feature>
<feature type="region of interest" description="Disordered" evidence="4">
    <location>
        <begin position="631"/>
        <end position="700"/>
    </location>
</feature>
<gene>
    <name evidence="6" type="primary">Contig2663.g2855</name>
    <name evidence="6" type="ORF">STYLEM_16346</name>
</gene>
<dbReference type="SUPFAM" id="SSF57850">
    <property type="entry name" value="RING/U-box"/>
    <property type="match status" value="1"/>
</dbReference>
<keyword evidence="7" id="KW-1185">Reference proteome</keyword>
<dbReference type="OrthoDB" id="5842105at2759"/>